<dbReference type="KEGG" id="gso:PH603_01420"/>
<dbReference type="Proteomes" id="UP001217500">
    <property type="component" value="Chromosome"/>
</dbReference>
<feature type="region of interest" description="Disordered" evidence="1">
    <location>
        <begin position="1"/>
        <end position="24"/>
    </location>
</feature>
<dbReference type="AlphaFoldDB" id="A0AAE9XNS4"/>
<protein>
    <submittedName>
        <fullName evidence="3">Plasmid mobilization relaxosome protein MobC</fullName>
    </submittedName>
</protein>
<evidence type="ECO:0000313" key="3">
    <source>
        <dbReference type="EMBL" id="WCL54417.1"/>
    </source>
</evidence>
<proteinExistence type="predicted"/>
<keyword evidence="4" id="KW-1185">Reference proteome</keyword>
<dbReference type="InterPro" id="IPR008687">
    <property type="entry name" value="MobC"/>
</dbReference>
<name>A0AAE9XNS4_9PROT</name>
<evidence type="ECO:0000259" key="2">
    <source>
        <dbReference type="Pfam" id="PF05713"/>
    </source>
</evidence>
<accession>A0AAE9XNS4</accession>
<dbReference type="EMBL" id="CP116805">
    <property type="protein sequence ID" value="WCL54417.1"/>
    <property type="molecule type" value="Genomic_DNA"/>
</dbReference>
<sequence length="155" mass="16963">MDDVTAISSRATFPTSPEDGAASGGCDNLKSVDFKFRVTPRERALITRCARAAGCSNDSEWGRDRSTTIGDTDRSADRALAQAMTHFSYQLQKIGVNVNQISHAANYLVAAGRADEMINLIDRMKDVLHAIDESAKKATFHFARIADERERGVAK</sequence>
<gene>
    <name evidence="3" type="primary">mobC</name>
    <name evidence="3" type="ORF">PH603_01420</name>
</gene>
<organism evidence="3 4">
    <name type="scientific">Gimibacter soli</name>
    <dbReference type="NCBI Taxonomy" id="3024400"/>
    <lineage>
        <taxon>Bacteria</taxon>
        <taxon>Pseudomonadati</taxon>
        <taxon>Pseudomonadota</taxon>
        <taxon>Alphaproteobacteria</taxon>
        <taxon>Kordiimonadales</taxon>
        <taxon>Temperatibacteraceae</taxon>
        <taxon>Gimibacter</taxon>
    </lineage>
</organism>
<feature type="domain" description="Bacterial mobilisation" evidence="2">
    <location>
        <begin position="90"/>
        <end position="133"/>
    </location>
</feature>
<dbReference type="RefSeq" id="WP_289504136.1">
    <property type="nucleotide sequence ID" value="NZ_CP116805.1"/>
</dbReference>
<evidence type="ECO:0000256" key="1">
    <source>
        <dbReference type="SAM" id="MobiDB-lite"/>
    </source>
</evidence>
<feature type="compositionally biased region" description="Polar residues" evidence="1">
    <location>
        <begin position="1"/>
        <end position="15"/>
    </location>
</feature>
<reference evidence="3" key="1">
    <citation type="submission" date="2023-01" db="EMBL/GenBank/DDBJ databases">
        <title>The genome sequence of Kordiimonadaceae bacterium 6D33.</title>
        <authorList>
            <person name="Liu Y."/>
        </authorList>
    </citation>
    <scope>NUCLEOTIDE SEQUENCE</scope>
    <source>
        <strain evidence="3">6D33</strain>
    </source>
</reference>
<evidence type="ECO:0000313" key="4">
    <source>
        <dbReference type="Proteomes" id="UP001217500"/>
    </source>
</evidence>
<dbReference type="Pfam" id="PF05713">
    <property type="entry name" value="MobC"/>
    <property type="match status" value="1"/>
</dbReference>